<protein>
    <submittedName>
        <fullName evidence="2">Uncharacterized protein</fullName>
    </submittedName>
</protein>
<dbReference type="AlphaFoldDB" id="A0ABD3G7S1"/>
<name>A0ABD3G7S1_9STRA</name>
<reference evidence="2 3" key="1">
    <citation type="submission" date="2024-09" db="EMBL/GenBank/DDBJ databases">
        <title>Genome sequencing and assembly of Phytophthora oleae, isolate VK10A, causative agent of rot of olive drupes.</title>
        <authorList>
            <person name="Conti Taguali S."/>
            <person name="Riolo M."/>
            <person name="La Spada F."/>
            <person name="Cacciola S.O."/>
            <person name="Dionisio G."/>
        </authorList>
    </citation>
    <scope>NUCLEOTIDE SEQUENCE [LARGE SCALE GENOMIC DNA]</scope>
    <source>
        <strain evidence="2 3">VK10A</strain>
    </source>
</reference>
<proteinExistence type="predicted"/>
<keyword evidence="3" id="KW-1185">Reference proteome</keyword>
<gene>
    <name evidence="2" type="ORF">V7S43_000452</name>
</gene>
<feature type="region of interest" description="Disordered" evidence="1">
    <location>
        <begin position="46"/>
        <end position="80"/>
    </location>
</feature>
<evidence type="ECO:0000313" key="2">
    <source>
        <dbReference type="EMBL" id="KAL3674504.1"/>
    </source>
</evidence>
<dbReference type="Proteomes" id="UP001632037">
    <property type="component" value="Unassembled WGS sequence"/>
</dbReference>
<evidence type="ECO:0000313" key="3">
    <source>
        <dbReference type="Proteomes" id="UP001632037"/>
    </source>
</evidence>
<dbReference type="EMBL" id="JBIMZQ010000001">
    <property type="protein sequence ID" value="KAL3674504.1"/>
    <property type="molecule type" value="Genomic_DNA"/>
</dbReference>
<feature type="compositionally biased region" description="Polar residues" evidence="1">
    <location>
        <begin position="61"/>
        <end position="73"/>
    </location>
</feature>
<evidence type="ECO:0000256" key="1">
    <source>
        <dbReference type="SAM" id="MobiDB-lite"/>
    </source>
</evidence>
<feature type="non-terminal residue" evidence="2">
    <location>
        <position position="1"/>
    </location>
</feature>
<sequence length="80" mass="9060">VLADLARIEVQREDQVASELLVLLRLACDRLNTNQFRTYELDALRTPKTTTPNQYRRGLSLTRSDGMSRSRQGPSPEATV</sequence>
<comment type="caution">
    <text evidence="2">The sequence shown here is derived from an EMBL/GenBank/DDBJ whole genome shotgun (WGS) entry which is preliminary data.</text>
</comment>
<accession>A0ABD3G7S1</accession>
<organism evidence="2 3">
    <name type="scientific">Phytophthora oleae</name>
    <dbReference type="NCBI Taxonomy" id="2107226"/>
    <lineage>
        <taxon>Eukaryota</taxon>
        <taxon>Sar</taxon>
        <taxon>Stramenopiles</taxon>
        <taxon>Oomycota</taxon>
        <taxon>Peronosporomycetes</taxon>
        <taxon>Peronosporales</taxon>
        <taxon>Peronosporaceae</taxon>
        <taxon>Phytophthora</taxon>
    </lineage>
</organism>